<dbReference type="RefSeq" id="XP_030985511.1">
    <property type="nucleotide sequence ID" value="XM_031124208.1"/>
</dbReference>
<reference evidence="3" key="2">
    <citation type="submission" date="2019-10" db="EMBL/GenBank/DDBJ databases">
        <authorList>
            <consortium name="NCBI Genome Project"/>
        </authorList>
    </citation>
    <scope>NUCLEOTIDE SEQUENCE</scope>
    <source>
        <strain evidence="3">NI907</strain>
    </source>
</reference>
<organism evidence="2 3">
    <name type="scientific">Pyricularia grisea</name>
    <name type="common">Crabgrass-specific blast fungus</name>
    <name type="synonym">Magnaporthe grisea</name>
    <dbReference type="NCBI Taxonomy" id="148305"/>
    <lineage>
        <taxon>Eukaryota</taxon>
        <taxon>Fungi</taxon>
        <taxon>Dikarya</taxon>
        <taxon>Ascomycota</taxon>
        <taxon>Pezizomycotina</taxon>
        <taxon>Sordariomycetes</taxon>
        <taxon>Sordariomycetidae</taxon>
        <taxon>Magnaporthales</taxon>
        <taxon>Pyriculariaceae</taxon>
        <taxon>Pyricularia</taxon>
    </lineage>
</organism>
<evidence type="ECO:0000313" key="2">
    <source>
        <dbReference type="Proteomes" id="UP000515153"/>
    </source>
</evidence>
<sequence length="127" mass="14674">MDVTNISGRGSYEVRVAQAVPRLDVPKQEKGDHTRIDPDRADGDPVELHATVTLHLQQESNQLSHPWLSRSSQVHWFRERIWKEHELVNVMNLTIKKQRSKVSGFTSIVYNPIPVRKFACGRAKFHH</sequence>
<reference evidence="3" key="1">
    <citation type="journal article" date="2019" name="Mol. Biol. Evol.">
        <title>Blast fungal genomes show frequent chromosomal changes, gene gains and losses, and effector gene turnover.</title>
        <authorList>
            <person name="Gomez Luciano L.B."/>
            <person name="Jason Tsai I."/>
            <person name="Chuma I."/>
            <person name="Tosa Y."/>
            <person name="Chen Y.H."/>
            <person name="Li J.Y."/>
            <person name="Li M.Y."/>
            <person name="Jade Lu M.Y."/>
            <person name="Nakayashiki H."/>
            <person name="Li W.H."/>
        </authorList>
    </citation>
    <scope>NUCLEOTIDE SEQUENCE</scope>
    <source>
        <strain evidence="3">NI907</strain>
    </source>
</reference>
<proteinExistence type="predicted"/>
<dbReference type="GeneID" id="41959117"/>
<accession>A0A6P8BEH3</accession>
<dbReference type="Proteomes" id="UP000515153">
    <property type="component" value="Unplaced"/>
</dbReference>
<feature type="region of interest" description="Disordered" evidence="1">
    <location>
        <begin position="24"/>
        <end position="43"/>
    </location>
</feature>
<gene>
    <name evidence="3" type="ORF">PgNI_04157</name>
</gene>
<name>A0A6P8BEH3_PYRGI</name>
<dbReference type="AlphaFoldDB" id="A0A6P8BEH3"/>
<evidence type="ECO:0000313" key="3">
    <source>
        <dbReference type="RefSeq" id="XP_030985511.1"/>
    </source>
</evidence>
<protein>
    <submittedName>
        <fullName evidence="3">Uncharacterized protein</fullName>
    </submittedName>
</protein>
<evidence type="ECO:0000256" key="1">
    <source>
        <dbReference type="SAM" id="MobiDB-lite"/>
    </source>
</evidence>
<keyword evidence="2" id="KW-1185">Reference proteome</keyword>
<dbReference type="KEGG" id="pgri:PgNI_04157"/>
<reference evidence="3" key="3">
    <citation type="submission" date="2025-08" db="UniProtKB">
        <authorList>
            <consortium name="RefSeq"/>
        </authorList>
    </citation>
    <scope>IDENTIFICATION</scope>
    <source>
        <strain evidence="3">NI907</strain>
    </source>
</reference>